<proteinExistence type="predicted"/>
<dbReference type="PANTHER" id="PTHR47785">
    <property type="entry name" value="ZN(II)2CYS6 TRANSCRIPTION FACTOR (EUROFUNG)-RELATED-RELATED"/>
    <property type="match status" value="1"/>
</dbReference>
<protein>
    <submittedName>
        <fullName evidence="1">Uncharacterized protein</fullName>
    </submittedName>
</protein>
<evidence type="ECO:0000313" key="2">
    <source>
        <dbReference type="Proteomes" id="UP001194746"/>
    </source>
</evidence>
<sequence length="296" mass="33994">MAAFAIEQAVYWSSWKAERELRTEIQAPDFTPAEEELALYPPFFPSPPLFHQSSVHVDIQQRADRSWYFFLSEISIRRLTFSVVKDRLIAERLGGDNYLHILAMKSFQHQAQAEEWVATLPEIVSISSTPAPDDDICRFILRGKLMDFYELVYWPFVEGALNAQPNIAIDGQDSSVKTLQDLTLSGLQHHVTRIHVNKPGFRHRHHGTPRLIQSCTRSALVLIGAKLEMRNLHNDRLHLLTQMPIGWEDAVLAVVELNEYWAAEFPESFEFLSILRKSWERLPCLEGGQLSTEAQN</sequence>
<reference evidence="1" key="2">
    <citation type="submission" date="2020-02" db="EMBL/GenBank/DDBJ databases">
        <authorList>
            <person name="Gilchrist C.L.M."/>
            <person name="Chooi Y.-H."/>
        </authorList>
    </citation>
    <scope>NUCLEOTIDE SEQUENCE</scope>
    <source>
        <strain evidence="1">MST-FP2251</strain>
    </source>
</reference>
<dbReference type="PANTHER" id="PTHR47785:SF7">
    <property type="entry name" value="ZN(II)2CYS6 TRANSCRIPTION FACTOR (EUROFUNG)"/>
    <property type="match status" value="1"/>
</dbReference>
<organism evidence="1 2">
    <name type="scientific">Aspergillus nanangensis</name>
    <dbReference type="NCBI Taxonomy" id="2582783"/>
    <lineage>
        <taxon>Eukaryota</taxon>
        <taxon>Fungi</taxon>
        <taxon>Dikarya</taxon>
        <taxon>Ascomycota</taxon>
        <taxon>Pezizomycotina</taxon>
        <taxon>Eurotiomycetes</taxon>
        <taxon>Eurotiomycetidae</taxon>
        <taxon>Eurotiales</taxon>
        <taxon>Aspergillaceae</taxon>
        <taxon>Aspergillus</taxon>
        <taxon>Aspergillus subgen. Circumdati</taxon>
    </lineage>
</organism>
<dbReference type="AlphaFoldDB" id="A0AAD4CBZ7"/>
<dbReference type="InterPro" id="IPR053181">
    <property type="entry name" value="EcdB-like_regulator"/>
</dbReference>
<keyword evidence="2" id="KW-1185">Reference proteome</keyword>
<accession>A0AAD4CBZ7</accession>
<name>A0AAD4CBZ7_ASPNN</name>
<gene>
    <name evidence="1" type="ORF">FE257_003089</name>
</gene>
<comment type="caution">
    <text evidence="1">The sequence shown here is derived from an EMBL/GenBank/DDBJ whole genome shotgun (WGS) entry which is preliminary data.</text>
</comment>
<evidence type="ECO:0000313" key="1">
    <source>
        <dbReference type="EMBL" id="KAF9883655.1"/>
    </source>
</evidence>
<dbReference type="Proteomes" id="UP001194746">
    <property type="component" value="Unassembled WGS sequence"/>
</dbReference>
<reference evidence="1" key="1">
    <citation type="journal article" date="2019" name="Beilstein J. Org. Chem.">
        <title>Nanangenines: drimane sesquiterpenoids as the dominant metabolite cohort of a novel Australian fungus, Aspergillus nanangensis.</title>
        <authorList>
            <person name="Lacey H.J."/>
            <person name="Gilchrist C.L.M."/>
            <person name="Crombie A."/>
            <person name="Kalaitzis J.A."/>
            <person name="Vuong D."/>
            <person name="Rutledge P.J."/>
            <person name="Turner P."/>
            <person name="Pitt J.I."/>
            <person name="Lacey E."/>
            <person name="Chooi Y.H."/>
            <person name="Piggott A.M."/>
        </authorList>
    </citation>
    <scope>NUCLEOTIDE SEQUENCE</scope>
    <source>
        <strain evidence="1">MST-FP2251</strain>
    </source>
</reference>
<dbReference type="EMBL" id="VCAU01000154">
    <property type="protein sequence ID" value="KAF9883655.1"/>
    <property type="molecule type" value="Genomic_DNA"/>
</dbReference>